<dbReference type="AlphaFoldDB" id="A0A367CGH6"/>
<dbReference type="RefSeq" id="WP_095443885.1">
    <property type="nucleotide sequence ID" value="NZ_JAAMRZ010000001.1"/>
</dbReference>
<name>A0A367CGH6_9ENTE</name>
<dbReference type="EMBL" id="LEPB01000004">
    <property type="protein sequence ID" value="RCA10723.1"/>
    <property type="molecule type" value="Genomic_DNA"/>
</dbReference>
<proteinExistence type="predicted"/>
<dbReference type="Proteomes" id="UP000252797">
    <property type="component" value="Unassembled WGS sequence"/>
</dbReference>
<gene>
    <name evidence="1" type="ORF">EA71_01476</name>
</gene>
<comment type="caution">
    <text evidence="1">The sequence shown here is derived from an EMBL/GenBank/DDBJ whole genome shotgun (WGS) entry which is preliminary data.</text>
</comment>
<accession>A0A367CGH6</accession>
<protein>
    <submittedName>
        <fullName evidence="1">Uncharacterized protein</fullName>
    </submittedName>
</protein>
<reference evidence="1 2" key="1">
    <citation type="submission" date="2015-06" db="EMBL/GenBank/DDBJ databases">
        <title>The Genome Sequence of Enterococcus durans 4EA1.</title>
        <authorList>
            <consortium name="The Broad Institute Genomics Platform"/>
            <consortium name="The Broad Institute Genome Sequencing Center for Infectious Disease"/>
            <person name="Earl A.M."/>
            <person name="Van Tyne D."/>
            <person name="Lebreton F."/>
            <person name="Saavedra J.T."/>
            <person name="Gilmore M.S."/>
            <person name="Manson Mcguire A."/>
            <person name="Clock S."/>
            <person name="Crupain M."/>
            <person name="Rangan U."/>
            <person name="Young S."/>
            <person name="Abouelleil A."/>
            <person name="Cao P."/>
            <person name="Chapman S.B."/>
            <person name="Griggs A."/>
            <person name="Priest M."/>
            <person name="Shea T."/>
            <person name="Wortman J."/>
            <person name="Nusbaum C."/>
            <person name="Birren B."/>
        </authorList>
    </citation>
    <scope>NUCLEOTIDE SEQUENCE [LARGE SCALE GENOMIC DNA]</scope>
    <source>
        <strain evidence="1 2">4EA1</strain>
    </source>
</reference>
<evidence type="ECO:0000313" key="2">
    <source>
        <dbReference type="Proteomes" id="UP000252797"/>
    </source>
</evidence>
<sequence length="70" mass="7886">MPLYIANKNLDDRGYHEIHEASCFRLPDEKNQLSIGRFTDCTQAILAAKSSDPTVKYDGCYFCCPGCHRG</sequence>
<evidence type="ECO:0000313" key="1">
    <source>
        <dbReference type="EMBL" id="RCA10723.1"/>
    </source>
</evidence>
<organism evidence="1 2">
    <name type="scientific">Enterococcus durans</name>
    <dbReference type="NCBI Taxonomy" id="53345"/>
    <lineage>
        <taxon>Bacteria</taxon>
        <taxon>Bacillati</taxon>
        <taxon>Bacillota</taxon>
        <taxon>Bacilli</taxon>
        <taxon>Lactobacillales</taxon>
        <taxon>Enterococcaceae</taxon>
        <taxon>Enterococcus</taxon>
    </lineage>
</organism>